<evidence type="ECO:0000259" key="3">
    <source>
        <dbReference type="Pfam" id="PF05426"/>
    </source>
</evidence>
<dbReference type="Pfam" id="PF05426">
    <property type="entry name" value="Alginate_lyase"/>
    <property type="match status" value="1"/>
</dbReference>
<proteinExistence type="predicted"/>
<dbReference type="InterPro" id="IPR008929">
    <property type="entry name" value="Chondroitin_lyas"/>
</dbReference>
<gene>
    <name evidence="4" type="ORF">SEUCBS140593_006647</name>
</gene>
<evidence type="ECO:0000256" key="2">
    <source>
        <dbReference type="ARBA" id="ARBA00023239"/>
    </source>
</evidence>
<evidence type="ECO:0000256" key="1">
    <source>
        <dbReference type="ARBA" id="ARBA00022729"/>
    </source>
</evidence>
<keyword evidence="5" id="KW-1185">Reference proteome</keyword>
<keyword evidence="1" id="KW-0732">Signal</keyword>
<evidence type="ECO:0000313" key="4">
    <source>
        <dbReference type="EMBL" id="CAK7227648.1"/>
    </source>
</evidence>
<protein>
    <recommendedName>
        <fullName evidence="3">Alginate lyase domain-containing protein</fullName>
    </recommendedName>
</protein>
<dbReference type="SUPFAM" id="SSF48230">
    <property type="entry name" value="Chondroitin AC/alginate lyase"/>
    <property type="match status" value="1"/>
</dbReference>
<dbReference type="Proteomes" id="UP001642482">
    <property type="component" value="Unassembled WGS sequence"/>
</dbReference>
<accession>A0ABP0C6X8</accession>
<name>A0ABP0C6X8_9PEZI</name>
<organism evidence="4 5">
    <name type="scientific">Sporothrix eucalyptigena</name>
    <dbReference type="NCBI Taxonomy" id="1812306"/>
    <lineage>
        <taxon>Eukaryota</taxon>
        <taxon>Fungi</taxon>
        <taxon>Dikarya</taxon>
        <taxon>Ascomycota</taxon>
        <taxon>Pezizomycotina</taxon>
        <taxon>Sordariomycetes</taxon>
        <taxon>Sordariomycetidae</taxon>
        <taxon>Ophiostomatales</taxon>
        <taxon>Ophiostomataceae</taxon>
        <taxon>Sporothrix</taxon>
    </lineage>
</organism>
<reference evidence="4 5" key="1">
    <citation type="submission" date="2024-01" db="EMBL/GenBank/DDBJ databases">
        <authorList>
            <person name="Allen C."/>
            <person name="Tagirdzhanova G."/>
        </authorList>
    </citation>
    <scope>NUCLEOTIDE SEQUENCE [LARGE SCALE GENOMIC DNA]</scope>
</reference>
<dbReference type="Gene3D" id="1.50.10.100">
    <property type="entry name" value="Chondroitin AC/alginate lyase"/>
    <property type="match status" value="1"/>
</dbReference>
<evidence type="ECO:0000313" key="5">
    <source>
        <dbReference type="Proteomes" id="UP001642482"/>
    </source>
</evidence>
<dbReference type="InterPro" id="IPR008397">
    <property type="entry name" value="Alginate_lyase_dom"/>
</dbReference>
<dbReference type="EMBL" id="CAWUHD010000074">
    <property type="protein sequence ID" value="CAK7227648.1"/>
    <property type="molecule type" value="Genomic_DNA"/>
</dbReference>
<feature type="domain" description="Alginate lyase" evidence="3">
    <location>
        <begin position="72"/>
        <end position="285"/>
    </location>
</feature>
<keyword evidence="2" id="KW-0456">Lyase</keyword>
<comment type="caution">
    <text evidence="4">The sequence shown here is derived from an EMBL/GenBank/DDBJ whole genome shotgun (WGS) entry which is preliminary data.</text>
</comment>
<sequence length="380" mass="41417">MAAAWVHPGILETTADLARVKTLVASGEEPWKTAYTRFAADARSSSTYTLQGPFAYVARDTDVALIVGNSQFASDSVAALQTSLMWIITGDTVYAEKSLEILNAWGSTLKVVNGTDAQLAAALSGSNMVNAAEIMRYTYKTSAGVSLWSAEDIAAFSSMVTNVLVPPASQTAPTAVQPYPFQANWGTSGEKFMLAASVFTENRTLYEYAKYLMLNSSCANLTGSISSTGQSSESGRDQGHTQLGLGNWAEAFTTLLNQNDPTDWFAYLDNRLAVGYEYTAKFMLNKTVPYDDSFYRCDANLLGGPWTEPSPIDLWPARPIYELPYAIYYDRGVKMPYTQALIELYTPDGQSPANSLSDGSAWQTLRFRRAGTNLTATITD</sequence>